<feature type="transmembrane region" description="Helical" evidence="2">
    <location>
        <begin position="91"/>
        <end position="118"/>
    </location>
</feature>
<evidence type="ECO:0000313" key="3">
    <source>
        <dbReference type="EMBL" id="GGC72702.1"/>
    </source>
</evidence>
<keyword evidence="2" id="KW-0472">Membrane</keyword>
<sequence>MRDRLDDAATGAKDIGGSAGEFLKSAGRRTSASKRTPLSLIRRFVARLIGSPEQQSTRFLLALIAISGFVGFIGVFFIASGTVSATASSSWLVRAFASVVTNFALYSALAVIGAVVAINRWWDLAAGKTAEHTRYSKRTVKRFAAEVKSTDGTTRLIGNADHSENELRAKLMRAFAGQSESETPDEDEQVEAVAPVDTGYGIPDGAAINERAAEATDDVDSSLEGVSLLTAKQVVRLRIGHLQARLVANDLEDHGYRADHGRPLPAVAETADEDADADTHGDETAAVDDSPETKSFADIFADFRRARQTARMDIATSFNADEILWRFGLPAIGTVFAAMVVAQTPWFAGWVYPVLIAIGVAVGATSYLTFKWRRRRAVRSLREEREPKRWRTCVTLAKRVETPEQTLFVAWMGGHVYADYDRHRLARKVADRWHARLQGNDVAPAMQEKFARNVRQMLPMLHQFEYGDAYEGRKAIMDDIITTVSEARDPDGMVPKFELAEKVVERGEGVGHDPDIVAEVYEGMVPTVLTETDITVTDADGTPHDITAVHLRTMDIPDDLARIRAQFSNQFAVDNIDGYPLPDIPMPGGPRHLVAGTDNAAGGR</sequence>
<name>A0A830E374_9EURY</name>
<reference evidence="3" key="1">
    <citation type="journal article" date="2014" name="Int. J. Syst. Evol. Microbiol.">
        <title>Complete genome sequence of Corynebacterium casei LMG S-19264T (=DSM 44701T), isolated from a smear-ripened cheese.</title>
        <authorList>
            <consortium name="US DOE Joint Genome Institute (JGI-PGF)"/>
            <person name="Walter F."/>
            <person name="Albersmeier A."/>
            <person name="Kalinowski J."/>
            <person name="Ruckert C."/>
        </authorList>
    </citation>
    <scope>NUCLEOTIDE SEQUENCE</scope>
    <source>
        <strain evidence="3">CCM 7217</strain>
    </source>
</reference>
<reference evidence="3" key="2">
    <citation type="submission" date="2020-09" db="EMBL/GenBank/DDBJ databases">
        <authorList>
            <person name="Sun Q."/>
            <person name="Sedlacek I."/>
        </authorList>
    </citation>
    <scope>NUCLEOTIDE SEQUENCE</scope>
    <source>
        <strain evidence="3">CCM 7217</strain>
    </source>
</reference>
<evidence type="ECO:0000256" key="2">
    <source>
        <dbReference type="SAM" id="Phobius"/>
    </source>
</evidence>
<dbReference type="Proteomes" id="UP000646833">
    <property type="component" value="Unassembled WGS sequence"/>
</dbReference>
<feature type="transmembrane region" description="Helical" evidence="2">
    <location>
        <begin position="59"/>
        <end position="79"/>
    </location>
</feature>
<feature type="transmembrane region" description="Helical" evidence="2">
    <location>
        <begin position="350"/>
        <end position="370"/>
    </location>
</feature>
<keyword evidence="2" id="KW-0812">Transmembrane</keyword>
<evidence type="ECO:0000313" key="4">
    <source>
        <dbReference type="Proteomes" id="UP000646833"/>
    </source>
</evidence>
<keyword evidence="2" id="KW-1133">Transmembrane helix</keyword>
<gene>
    <name evidence="3" type="ORF">GCM10007209_38330</name>
</gene>
<proteinExistence type="predicted"/>
<protein>
    <submittedName>
        <fullName evidence="3">Uncharacterized protein</fullName>
    </submittedName>
</protein>
<organism evidence="3 4">
    <name type="scientific">Haloferax sulfurifontis</name>
    <dbReference type="NCBI Taxonomy" id="255616"/>
    <lineage>
        <taxon>Archaea</taxon>
        <taxon>Methanobacteriati</taxon>
        <taxon>Methanobacteriota</taxon>
        <taxon>Stenosarchaea group</taxon>
        <taxon>Halobacteria</taxon>
        <taxon>Halobacteriales</taxon>
        <taxon>Haloferacaceae</taxon>
        <taxon>Haloferax</taxon>
    </lineage>
</organism>
<accession>A0A830E374</accession>
<comment type="caution">
    <text evidence="3">The sequence shown here is derived from an EMBL/GenBank/DDBJ whole genome shotgun (WGS) entry which is preliminary data.</text>
</comment>
<dbReference type="RefSeq" id="WP_007273972.1">
    <property type="nucleotide sequence ID" value="NZ_BMCI01000011.1"/>
</dbReference>
<dbReference type="AlphaFoldDB" id="A0A830E374"/>
<feature type="transmembrane region" description="Helical" evidence="2">
    <location>
        <begin position="323"/>
        <end position="344"/>
    </location>
</feature>
<feature type="region of interest" description="Disordered" evidence="1">
    <location>
        <begin position="269"/>
        <end position="289"/>
    </location>
</feature>
<dbReference type="EMBL" id="BMCI01000011">
    <property type="protein sequence ID" value="GGC72702.1"/>
    <property type="molecule type" value="Genomic_DNA"/>
</dbReference>
<evidence type="ECO:0000256" key="1">
    <source>
        <dbReference type="SAM" id="MobiDB-lite"/>
    </source>
</evidence>